<protein>
    <submittedName>
        <fullName evidence="4">Hydrolase CocE/NonD family protein</fullName>
    </submittedName>
</protein>
<reference evidence="4 5" key="1">
    <citation type="submission" date="2010-10" db="EMBL/GenBank/DDBJ databases">
        <title>Complete sequence of Frankia sp. EuI1c.</title>
        <authorList>
            <consortium name="US DOE Joint Genome Institute"/>
            <person name="Lucas S."/>
            <person name="Copeland A."/>
            <person name="Lapidus A."/>
            <person name="Cheng J.-F."/>
            <person name="Bruce D."/>
            <person name="Goodwin L."/>
            <person name="Pitluck S."/>
            <person name="Chertkov O."/>
            <person name="Detter J.C."/>
            <person name="Han C."/>
            <person name="Tapia R."/>
            <person name="Land M."/>
            <person name="Hauser L."/>
            <person name="Jeffries C."/>
            <person name="Kyrpides N."/>
            <person name="Ivanova N."/>
            <person name="Mikhailova N."/>
            <person name="Beauchemin N."/>
            <person name="Sen A."/>
            <person name="Sur S.A."/>
            <person name="Gtari M."/>
            <person name="Wall L."/>
            <person name="Tisa L."/>
            <person name="Woyke T."/>
        </authorList>
    </citation>
    <scope>NUCLEOTIDE SEQUENCE [LARGE SCALE GENOMIC DNA]</scope>
    <source>
        <strain evidence="5">DSM 45817 / CECT 9037 / EuI1c</strain>
    </source>
</reference>
<dbReference type="InterPro" id="IPR013736">
    <property type="entry name" value="Xaa-Pro_dipept_C"/>
</dbReference>
<dbReference type="InterPro" id="IPR008979">
    <property type="entry name" value="Galactose-bd-like_sf"/>
</dbReference>
<dbReference type="RefSeq" id="WP_013424536.1">
    <property type="nucleotide sequence ID" value="NC_014666.1"/>
</dbReference>
<evidence type="ECO:0000256" key="1">
    <source>
        <dbReference type="ARBA" id="ARBA00022801"/>
    </source>
</evidence>
<dbReference type="GO" id="GO:0008239">
    <property type="term" value="F:dipeptidyl-peptidase activity"/>
    <property type="evidence" value="ECO:0007669"/>
    <property type="project" value="InterPro"/>
</dbReference>
<proteinExistence type="predicted"/>
<accession>E3IXW3</accession>
<dbReference type="SMART" id="SM00939">
    <property type="entry name" value="PepX_C"/>
    <property type="match status" value="1"/>
</dbReference>
<evidence type="ECO:0000259" key="3">
    <source>
        <dbReference type="SMART" id="SM00939"/>
    </source>
</evidence>
<dbReference type="Gene3D" id="2.60.120.260">
    <property type="entry name" value="Galactose-binding domain-like"/>
    <property type="match status" value="1"/>
</dbReference>
<dbReference type="NCBIfam" id="TIGR00976">
    <property type="entry name" value="CocE_NonD"/>
    <property type="match status" value="1"/>
</dbReference>
<dbReference type="SUPFAM" id="SSF53474">
    <property type="entry name" value="alpha/beta-Hydrolases"/>
    <property type="match status" value="1"/>
</dbReference>
<keyword evidence="1 4" id="KW-0378">Hydrolase</keyword>
<feature type="domain" description="Xaa-Pro dipeptidyl-peptidase C-terminal" evidence="3">
    <location>
        <begin position="327"/>
        <end position="552"/>
    </location>
</feature>
<dbReference type="InterPro" id="IPR050585">
    <property type="entry name" value="Xaa-Pro_dipeptidyl-ppase/CocE"/>
</dbReference>
<evidence type="ECO:0000313" key="5">
    <source>
        <dbReference type="Proteomes" id="UP000002484"/>
    </source>
</evidence>
<dbReference type="SUPFAM" id="SSF49785">
    <property type="entry name" value="Galactose-binding domain-like"/>
    <property type="match status" value="1"/>
</dbReference>
<sequence>MPKTSPAAATARPRRRSRRQRLLDSLTHGRLKGPHAVTTDYRVISDLRIPMRDGVVLLADHLAPVGASRGTVLVRGPYGFDTVVTALTGGLYASRGFDVLLVRCRGTFGSGGTFDPMVTEIDDAADTVAWLRDQPWFGGRFATAGGSYLGFTQWALLTDPPPELAAALIQVAPHDFGRVAYLGGAFTLFDFLSWSDSIAHQEETGLLTSLRRRATADRRATEAVARLPVATCSDEICDGRAAWFQDWTTRRDLDDPFWAPMRLSAALDRVQVPVLLQTGWQDMFLQQTIEQYEHLRGRGLDVALTVGPWTHLGIATRGSRIVAPESLDWLAEHLAQDAQRRRPQPVHVVTTGSGQWRDLPAWPPPARDHVLYPHPDGSLGSHAADDGATASFTYDPADPTPTRGGRGSSPRSAGYQDDTALARRADVLTFTGPALTEPLAVAGLPVVELAHSCDNPHADLFVRVSEVDRKGRSRNVSDGFVRLSPDETTGTVRVTLDPMDHRFAAGSRIRLLVAGGSFPHWERNLGTDADPATSIALRPSARVVQLCGSRLVLPVTSA</sequence>
<evidence type="ECO:0000256" key="2">
    <source>
        <dbReference type="SAM" id="MobiDB-lite"/>
    </source>
</evidence>
<dbReference type="Pfam" id="PF02129">
    <property type="entry name" value="Peptidase_S15"/>
    <property type="match status" value="1"/>
</dbReference>
<name>E3IXW3_PSEI1</name>
<dbReference type="PANTHER" id="PTHR43056:SF10">
    <property type="entry name" value="COCE_NOND FAMILY, PUTATIVE (AFU_ORTHOLOGUE AFUA_7G00600)-RELATED"/>
    <property type="match status" value="1"/>
</dbReference>
<dbReference type="Gene3D" id="3.40.50.1820">
    <property type="entry name" value="alpha/beta hydrolase"/>
    <property type="match status" value="1"/>
</dbReference>
<dbReference type="EMBL" id="CP002299">
    <property type="protein sequence ID" value="ADP81418.1"/>
    <property type="molecule type" value="Genomic_DNA"/>
</dbReference>
<dbReference type="Gene3D" id="1.10.3020.10">
    <property type="entry name" value="alpha-amino acid ester hydrolase ( Helical cap domain)"/>
    <property type="match status" value="1"/>
</dbReference>
<keyword evidence="5" id="KW-1185">Reference proteome</keyword>
<dbReference type="HOGENOM" id="CLU_015590_5_2_11"/>
<feature type="region of interest" description="Disordered" evidence="2">
    <location>
        <begin position="340"/>
        <end position="417"/>
    </location>
</feature>
<dbReference type="Proteomes" id="UP000002484">
    <property type="component" value="Chromosome"/>
</dbReference>
<organism evidence="4 5">
    <name type="scientific">Pseudofrankia inefficax (strain DSM 45817 / CECT 9037 / DDB 130130 / EuI1c)</name>
    <name type="common">Frankia inefficax</name>
    <dbReference type="NCBI Taxonomy" id="298654"/>
    <lineage>
        <taxon>Bacteria</taxon>
        <taxon>Bacillati</taxon>
        <taxon>Actinomycetota</taxon>
        <taxon>Actinomycetes</taxon>
        <taxon>Frankiales</taxon>
        <taxon>Frankiaceae</taxon>
        <taxon>Pseudofrankia</taxon>
    </lineage>
</organism>
<dbReference type="AlphaFoldDB" id="E3IXW3"/>
<dbReference type="InterPro" id="IPR029058">
    <property type="entry name" value="AB_hydrolase_fold"/>
</dbReference>
<dbReference type="PANTHER" id="PTHR43056">
    <property type="entry name" value="PEPTIDASE S9 PROLYL OLIGOPEPTIDASE"/>
    <property type="match status" value="1"/>
</dbReference>
<dbReference type="InParanoid" id="E3IXW3"/>
<dbReference type="InterPro" id="IPR005674">
    <property type="entry name" value="CocE/Ser_esterase"/>
</dbReference>
<dbReference type="InterPro" id="IPR000383">
    <property type="entry name" value="Xaa-Pro-like_dom"/>
</dbReference>
<dbReference type="eggNOG" id="COG2936">
    <property type="taxonomic scope" value="Bacteria"/>
</dbReference>
<gene>
    <name evidence="4" type="ordered locus">FraEuI1c_3409</name>
</gene>
<feature type="compositionally biased region" description="Low complexity" evidence="2">
    <location>
        <begin position="400"/>
        <end position="412"/>
    </location>
</feature>
<dbReference type="OrthoDB" id="5240615at2"/>
<dbReference type="KEGG" id="fri:FraEuI1c_3409"/>
<evidence type="ECO:0000313" key="4">
    <source>
        <dbReference type="EMBL" id="ADP81418.1"/>
    </source>
</evidence>
<dbReference type="Pfam" id="PF08530">
    <property type="entry name" value="PepX_C"/>
    <property type="match status" value="1"/>
</dbReference>